<dbReference type="Proteomes" id="UP000245919">
    <property type="component" value="Chromosome"/>
</dbReference>
<reference evidence="1 2" key="1">
    <citation type="submission" date="2018-03" db="EMBL/GenBank/DDBJ databases">
        <title>Genome sequence of Lactococcus lactis strain 14B4 from almond drupe.</title>
        <authorList>
            <person name="Tran T.D."/>
            <person name="McGarvey J.A."/>
            <person name="Huynh S."/>
            <person name="Parker C.T."/>
        </authorList>
    </citation>
    <scope>NUCLEOTIDE SEQUENCE [LARGE SCALE GENOMIC DNA]</scope>
    <source>
        <strain evidence="1 2">14B4</strain>
    </source>
</reference>
<dbReference type="EMBL" id="CP028160">
    <property type="protein sequence ID" value="AWN66623.1"/>
    <property type="molecule type" value="Genomic_DNA"/>
</dbReference>
<name>A0A2Z3KQK4_LACLL</name>
<organism evidence="1 2">
    <name type="scientific">Lactococcus lactis subsp. lactis</name>
    <name type="common">Streptococcus lactis</name>
    <dbReference type="NCBI Taxonomy" id="1360"/>
    <lineage>
        <taxon>Bacteria</taxon>
        <taxon>Bacillati</taxon>
        <taxon>Bacillota</taxon>
        <taxon>Bacilli</taxon>
        <taxon>Lactobacillales</taxon>
        <taxon>Streptococcaceae</taxon>
        <taxon>Lactococcus</taxon>
    </lineage>
</organism>
<evidence type="ECO:0000313" key="1">
    <source>
        <dbReference type="EMBL" id="AWN66623.1"/>
    </source>
</evidence>
<dbReference type="AlphaFoldDB" id="A0A2Z3KQK4"/>
<proteinExistence type="predicted"/>
<evidence type="ECO:0000313" key="2">
    <source>
        <dbReference type="Proteomes" id="UP000245919"/>
    </source>
</evidence>
<protein>
    <submittedName>
        <fullName evidence="1">Uncharacterized protein</fullName>
    </submittedName>
</protein>
<sequence length="62" mass="7605">MATKFIHNNKLKVLSFLMIELFLHQNMVNKLECNKKKANYFKSCLKFDILKMYRNCTRKRYL</sequence>
<gene>
    <name evidence="1" type="ORF">LL14B4_10710</name>
</gene>
<accession>A0A2Z3KQK4</accession>